<organism evidence="1 2">
    <name type="scientific">Sporolactobacillus shoreae</name>
    <dbReference type="NCBI Taxonomy" id="1465501"/>
    <lineage>
        <taxon>Bacteria</taxon>
        <taxon>Bacillati</taxon>
        <taxon>Bacillota</taxon>
        <taxon>Bacilli</taxon>
        <taxon>Bacillales</taxon>
        <taxon>Sporolactobacillaceae</taxon>
        <taxon>Sporolactobacillus</taxon>
    </lineage>
</organism>
<dbReference type="Pfam" id="PF06199">
    <property type="entry name" value="Phage_tail_2"/>
    <property type="match status" value="1"/>
</dbReference>
<dbReference type="RefSeq" id="WP_135348041.1">
    <property type="nucleotide sequence ID" value="NZ_SRJD01000005.1"/>
</dbReference>
<dbReference type="NCBIfam" id="NF047353">
    <property type="entry name" value="tube_lmo2291"/>
    <property type="match status" value="1"/>
</dbReference>
<accession>A0A4Z0GS77</accession>
<dbReference type="OrthoDB" id="3194804at2"/>
<name>A0A4Z0GS77_9BACL</name>
<comment type="caution">
    <text evidence="1">The sequence shown here is derived from an EMBL/GenBank/DDBJ whole genome shotgun (WGS) entry which is preliminary data.</text>
</comment>
<reference evidence="1 2" key="1">
    <citation type="journal article" date="2015" name="Int. J. Syst. Evol. Microbiol.">
        <title>Sporolactobacillus shoreae sp. nov. and Sporolactobacillus spathodeae sp. nov., two spore-forming lactic acid bacteria isolated from tree barks in Thailand.</title>
        <authorList>
            <person name="Thamacharoensuk T."/>
            <person name="Kitahara M."/>
            <person name="Ohkuma M."/>
            <person name="Thongchul N."/>
            <person name="Tanasupawat S."/>
        </authorList>
    </citation>
    <scope>NUCLEOTIDE SEQUENCE [LARGE SCALE GENOMIC DNA]</scope>
    <source>
        <strain evidence="1 2">BK92</strain>
    </source>
</reference>
<gene>
    <name evidence="1" type="ORF">E4665_06800</name>
</gene>
<proteinExistence type="predicted"/>
<dbReference type="Proteomes" id="UP000298347">
    <property type="component" value="Unassembled WGS sequence"/>
</dbReference>
<dbReference type="InterPro" id="IPR011855">
    <property type="entry name" value="Phgtail_TP901_1"/>
</dbReference>
<keyword evidence="2" id="KW-1185">Reference proteome</keyword>
<dbReference type="EMBL" id="SRJD01000005">
    <property type="protein sequence ID" value="TGA99021.1"/>
    <property type="molecule type" value="Genomic_DNA"/>
</dbReference>
<dbReference type="NCBIfam" id="TIGR02126">
    <property type="entry name" value="phgtail_TP901_1"/>
    <property type="match status" value="1"/>
</dbReference>
<sequence length="135" mass="14571">MPKITGMKVKLYVMDASTGKVLAGQKNATLNRQADSIDATSKDTEGFWKENLLGFKEYSIDADGAYVVNDAAYGVLETAFVNSENVDVYLEFPSGLKYTGNCVITDFSLEAPYDDLVSYKLTLKGSGALTVETGA</sequence>
<evidence type="ECO:0000313" key="2">
    <source>
        <dbReference type="Proteomes" id="UP000298347"/>
    </source>
</evidence>
<dbReference type="Gene3D" id="4.10.410.40">
    <property type="match status" value="1"/>
</dbReference>
<dbReference type="AlphaFoldDB" id="A0A4Z0GS77"/>
<protein>
    <submittedName>
        <fullName evidence="1">Phage major tail protein, TP901-1 family</fullName>
    </submittedName>
</protein>
<evidence type="ECO:0000313" key="1">
    <source>
        <dbReference type="EMBL" id="TGA99021.1"/>
    </source>
</evidence>